<reference evidence="17 18" key="1">
    <citation type="journal article" date="2018" name="Sci. Data">
        <title>The draft genome sequence of cork oak.</title>
        <authorList>
            <person name="Ramos A.M."/>
            <person name="Usie A."/>
            <person name="Barbosa P."/>
            <person name="Barros P.M."/>
            <person name="Capote T."/>
            <person name="Chaves I."/>
            <person name="Simoes F."/>
            <person name="Abreu I."/>
            <person name="Carrasquinho I."/>
            <person name="Faro C."/>
            <person name="Guimaraes J.B."/>
            <person name="Mendonca D."/>
            <person name="Nobrega F."/>
            <person name="Rodrigues L."/>
            <person name="Saibo N.J.M."/>
            <person name="Varela M.C."/>
            <person name="Egas C."/>
            <person name="Matos J."/>
            <person name="Miguel C.M."/>
            <person name="Oliveira M.M."/>
            <person name="Ricardo C.P."/>
            <person name="Goncalves S."/>
        </authorList>
    </citation>
    <scope>NUCLEOTIDE SEQUENCE [LARGE SCALE GENOMIC DNA]</scope>
    <source>
        <strain evidence="18">cv. HL8</strain>
    </source>
</reference>
<dbReference type="Proteomes" id="UP000237347">
    <property type="component" value="Unassembled WGS sequence"/>
</dbReference>
<comment type="pathway">
    <text evidence="3">Protein modification; protein ubiquitination.</text>
</comment>
<sequence>MENSLQSCIIHLFCFVLLANASEFGVEPDGCEETRCGDYGPTIQFPFWLKGQQPEHCGYPGFELSCTEDNRTILELPHSWKFYVNSISYTKQQIDLHNPAGCNDPRLVPNLTLSPFSFSYDMYNYTFFNCSTYKDSPWDRVVENQYEK</sequence>
<evidence type="ECO:0000259" key="16">
    <source>
        <dbReference type="Pfam" id="PF13947"/>
    </source>
</evidence>
<gene>
    <name evidence="17" type="primary">ATL21A_13</name>
    <name evidence="17" type="ORF">CFP56_004814</name>
</gene>
<evidence type="ECO:0000256" key="2">
    <source>
        <dbReference type="ARBA" id="ARBA00004167"/>
    </source>
</evidence>
<comment type="caution">
    <text evidence="17">The sequence shown here is derived from an EMBL/GenBank/DDBJ whole genome shotgun (WGS) entry which is preliminary data.</text>
</comment>
<name>A0AAW0MAA4_QUESU</name>
<evidence type="ECO:0000256" key="11">
    <source>
        <dbReference type="ARBA" id="ARBA00022833"/>
    </source>
</evidence>
<feature type="domain" description="Wall-associated receptor kinase galacturonan-binding" evidence="16">
    <location>
        <begin position="31"/>
        <end position="96"/>
    </location>
</feature>
<keyword evidence="6" id="KW-0812">Transmembrane</keyword>
<feature type="chain" id="PRO_5043732284" description="RING-type E3 ubiquitin transferase" evidence="15">
    <location>
        <begin position="22"/>
        <end position="148"/>
    </location>
</feature>
<feature type="signal peptide" evidence="15">
    <location>
        <begin position="1"/>
        <end position="21"/>
    </location>
</feature>
<dbReference type="InterPro" id="IPR046948">
    <property type="entry name" value="ATL20-22-like"/>
</dbReference>
<dbReference type="InterPro" id="IPR025287">
    <property type="entry name" value="WAK_GUB"/>
</dbReference>
<keyword evidence="7" id="KW-0479">Metal-binding</keyword>
<dbReference type="GO" id="GO:0016020">
    <property type="term" value="C:membrane"/>
    <property type="evidence" value="ECO:0007669"/>
    <property type="project" value="UniProtKB-SubCell"/>
</dbReference>
<evidence type="ECO:0000256" key="10">
    <source>
        <dbReference type="ARBA" id="ARBA00022786"/>
    </source>
</evidence>
<comment type="subcellular location">
    <subcellularLocation>
        <location evidence="2">Membrane</location>
        <topology evidence="2">Single-pass membrane protein</topology>
    </subcellularLocation>
</comment>
<evidence type="ECO:0000256" key="15">
    <source>
        <dbReference type="SAM" id="SignalP"/>
    </source>
</evidence>
<dbReference type="GO" id="GO:0030247">
    <property type="term" value="F:polysaccharide binding"/>
    <property type="evidence" value="ECO:0007669"/>
    <property type="project" value="InterPro"/>
</dbReference>
<evidence type="ECO:0000256" key="9">
    <source>
        <dbReference type="ARBA" id="ARBA00022771"/>
    </source>
</evidence>
<evidence type="ECO:0000256" key="5">
    <source>
        <dbReference type="ARBA" id="ARBA00022679"/>
    </source>
</evidence>
<evidence type="ECO:0000313" key="18">
    <source>
        <dbReference type="Proteomes" id="UP000237347"/>
    </source>
</evidence>
<dbReference type="AlphaFoldDB" id="A0AAW0MAA4"/>
<keyword evidence="5" id="KW-0808">Transferase</keyword>
<evidence type="ECO:0000256" key="8">
    <source>
        <dbReference type="ARBA" id="ARBA00022729"/>
    </source>
</evidence>
<evidence type="ECO:0000256" key="3">
    <source>
        <dbReference type="ARBA" id="ARBA00004906"/>
    </source>
</evidence>
<evidence type="ECO:0000256" key="1">
    <source>
        <dbReference type="ARBA" id="ARBA00000900"/>
    </source>
</evidence>
<keyword evidence="9" id="KW-0863">Zinc-finger</keyword>
<organism evidence="17 18">
    <name type="scientific">Quercus suber</name>
    <name type="common">Cork oak</name>
    <dbReference type="NCBI Taxonomy" id="58331"/>
    <lineage>
        <taxon>Eukaryota</taxon>
        <taxon>Viridiplantae</taxon>
        <taxon>Streptophyta</taxon>
        <taxon>Embryophyta</taxon>
        <taxon>Tracheophyta</taxon>
        <taxon>Spermatophyta</taxon>
        <taxon>Magnoliopsida</taxon>
        <taxon>eudicotyledons</taxon>
        <taxon>Gunneridae</taxon>
        <taxon>Pentapetalae</taxon>
        <taxon>rosids</taxon>
        <taxon>fabids</taxon>
        <taxon>Fagales</taxon>
        <taxon>Fagaceae</taxon>
        <taxon>Quercus</taxon>
    </lineage>
</organism>
<evidence type="ECO:0000256" key="7">
    <source>
        <dbReference type="ARBA" id="ARBA00022723"/>
    </source>
</evidence>
<evidence type="ECO:0000256" key="12">
    <source>
        <dbReference type="ARBA" id="ARBA00022989"/>
    </source>
</evidence>
<dbReference type="PANTHER" id="PTHR46279:SF9">
    <property type="entry name" value="OS01G0116300 PROTEIN"/>
    <property type="match status" value="1"/>
</dbReference>
<keyword evidence="18" id="KW-1185">Reference proteome</keyword>
<dbReference type="EMBL" id="PKMF04000011">
    <property type="protein sequence ID" value="KAK7859678.1"/>
    <property type="molecule type" value="Genomic_DNA"/>
</dbReference>
<evidence type="ECO:0000256" key="14">
    <source>
        <dbReference type="ARBA" id="ARBA00024209"/>
    </source>
</evidence>
<dbReference type="EC" id="2.3.2.27" evidence="4"/>
<evidence type="ECO:0000256" key="4">
    <source>
        <dbReference type="ARBA" id="ARBA00012483"/>
    </source>
</evidence>
<proteinExistence type="inferred from homology"/>
<protein>
    <recommendedName>
        <fullName evidence="4">RING-type E3 ubiquitin transferase</fullName>
        <ecNumber evidence="4">2.3.2.27</ecNumber>
    </recommendedName>
</protein>
<dbReference type="Pfam" id="PF13947">
    <property type="entry name" value="GUB_WAK_bind"/>
    <property type="match status" value="1"/>
</dbReference>
<keyword evidence="13" id="KW-0472">Membrane</keyword>
<keyword evidence="10" id="KW-0833">Ubl conjugation pathway</keyword>
<keyword evidence="8 15" id="KW-0732">Signal</keyword>
<comment type="similarity">
    <text evidence="14">Belongs to the RING-type zinc finger family. ATL subfamily.</text>
</comment>
<comment type="catalytic activity">
    <reaction evidence="1">
        <text>S-ubiquitinyl-[E2 ubiquitin-conjugating enzyme]-L-cysteine + [acceptor protein]-L-lysine = [E2 ubiquitin-conjugating enzyme]-L-cysteine + N(6)-ubiquitinyl-[acceptor protein]-L-lysine.</text>
        <dbReference type="EC" id="2.3.2.27"/>
    </reaction>
</comment>
<keyword evidence="11" id="KW-0862">Zinc</keyword>
<keyword evidence="12" id="KW-1133">Transmembrane helix</keyword>
<dbReference type="PANTHER" id="PTHR46279">
    <property type="entry name" value="RING/U-BOX SUPERFAMILY PROTEIN"/>
    <property type="match status" value="1"/>
</dbReference>
<evidence type="ECO:0000256" key="13">
    <source>
        <dbReference type="ARBA" id="ARBA00023136"/>
    </source>
</evidence>
<accession>A0AAW0MAA4</accession>
<dbReference type="GO" id="GO:0008270">
    <property type="term" value="F:zinc ion binding"/>
    <property type="evidence" value="ECO:0007669"/>
    <property type="project" value="UniProtKB-KW"/>
</dbReference>
<evidence type="ECO:0000313" key="17">
    <source>
        <dbReference type="EMBL" id="KAK7859678.1"/>
    </source>
</evidence>
<dbReference type="GO" id="GO:0061630">
    <property type="term" value="F:ubiquitin protein ligase activity"/>
    <property type="evidence" value="ECO:0007669"/>
    <property type="project" value="UniProtKB-EC"/>
</dbReference>
<evidence type="ECO:0000256" key="6">
    <source>
        <dbReference type="ARBA" id="ARBA00022692"/>
    </source>
</evidence>